<name>A0A8S4ARN0_9TELE</name>
<dbReference type="Gene3D" id="1.20.1250.10">
    <property type="match status" value="1"/>
</dbReference>
<protein>
    <submittedName>
        <fullName evidence="1">(Atlantic silverside) hypothetical protein</fullName>
    </submittedName>
</protein>
<dbReference type="PANTHER" id="PTHR16922:SF0">
    <property type="entry name" value="INTERLEUKIN-11"/>
    <property type="match status" value="1"/>
</dbReference>
<dbReference type="GO" id="GO:0043410">
    <property type="term" value="P:positive regulation of MAPK cascade"/>
    <property type="evidence" value="ECO:0007669"/>
    <property type="project" value="TreeGrafter"/>
</dbReference>
<dbReference type="AlphaFoldDB" id="A0A8S4ARN0"/>
<evidence type="ECO:0000313" key="2">
    <source>
        <dbReference type="Proteomes" id="UP000677803"/>
    </source>
</evidence>
<accession>A0A8S4ARN0</accession>
<dbReference type="EMBL" id="CAJRST010005557">
    <property type="protein sequence ID" value="CAG5888874.1"/>
    <property type="molecule type" value="Genomic_DNA"/>
</dbReference>
<dbReference type="GO" id="GO:0005737">
    <property type="term" value="C:cytoplasm"/>
    <property type="evidence" value="ECO:0007669"/>
    <property type="project" value="TreeGrafter"/>
</dbReference>
<dbReference type="GO" id="GO:0008083">
    <property type="term" value="F:growth factor activity"/>
    <property type="evidence" value="ECO:0007669"/>
    <property type="project" value="TreeGrafter"/>
</dbReference>
<comment type="caution">
    <text evidence="1">The sequence shown here is derived from an EMBL/GenBank/DDBJ whole genome shotgun (WGS) entry which is preliminary data.</text>
</comment>
<evidence type="ECO:0000313" key="1">
    <source>
        <dbReference type="EMBL" id="CAG5888874.1"/>
    </source>
</evidence>
<dbReference type="OrthoDB" id="8828755at2759"/>
<dbReference type="InterPro" id="IPR020438">
    <property type="entry name" value="IL-11"/>
</dbReference>
<dbReference type="GO" id="GO:0005125">
    <property type="term" value="F:cytokine activity"/>
    <property type="evidence" value="ECO:0007669"/>
    <property type="project" value="TreeGrafter"/>
</dbReference>
<dbReference type="PANTHER" id="PTHR16922">
    <property type="entry name" value="INTERLEUKIN 11"/>
    <property type="match status" value="1"/>
</dbReference>
<dbReference type="InterPro" id="IPR009079">
    <property type="entry name" value="4_helix_cytokine-like_core"/>
</dbReference>
<organism evidence="1 2">
    <name type="scientific">Menidia menidia</name>
    <name type="common">Atlantic silverside</name>
    <dbReference type="NCBI Taxonomy" id="238744"/>
    <lineage>
        <taxon>Eukaryota</taxon>
        <taxon>Metazoa</taxon>
        <taxon>Chordata</taxon>
        <taxon>Craniata</taxon>
        <taxon>Vertebrata</taxon>
        <taxon>Euteleostomi</taxon>
        <taxon>Actinopterygii</taxon>
        <taxon>Neopterygii</taxon>
        <taxon>Teleostei</taxon>
        <taxon>Neoteleostei</taxon>
        <taxon>Acanthomorphata</taxon>
        <taxon>Ovalentaria</taxon>
        <taxon>Atherinomorphae</taxon>
        <taxon>Atheriniformes</taxon>
        <taxon>Atherinopsidae</taxon>
        <taxon>Menidiinae</taxon>
        <taxon>Menidia</taxon>
    </lineage>
</organism>
<dbReference type="Proteomes" id="UP000677803">
    <property type="component" value="Unassembled WGS sequence"/>
</dbReference>
<dbReference type="GO" id="GO:0008284">
    <property type="term" value="P:positive regulation of cell population proliferation"/>
    <property type="evidence" value="ECO:0007669"/>
    <property type="project" value="TreeGrafter"/>
</dbReference>
<dbReference type="SUPFAM" id="SSF47266">
    <property type="entry name" value="4-helical cytokines"/>
    <property type="match status" value="1"/>
</dbReference>
<reference evidence="1" key="1">
    <citation type="submission" date="2021-05" db="EMBL/GenBank/DDBJ databases">
        <authorList>
            <person name="Tigano A."/>
        </authorList>
    </citation>
    <scope>NUCLEOTIDE SEQUENCE</scope>
</reference>
<dbReference type="PRINTS" id="PR01946">
    <property type="entry name" value="IL11BFISH"/>
</dbReference>
<sequence>MIIFLPLFLVPAVIHESVSCLLYLLVLAELIVHSSCRPVHGSSHCGLFGSMLHQVEQLMDLAKTMHDLTDDELVHLAHLDHRLDSLPHIEYTAAHFSTMKLNKSLAQMYEYTQSFKLHVSWMKTAQENFSLSLQAVESSSRHLHHLSNLIKTSLQQITEEVPQSSPPSFPVISTAFDALRHSLEISERLEAFCIWSKRVLRHFQRHSRCPRN</sequence>
<gene>
    <name evidence="1" type="ORF">MMEN_LOCUS6154</name>
</gene>
<dbReference type="Pfam" id="PF07400">
    <property type="entry name" value="IL11"/>
    <property type="match status" value="1"/>
</dbReference>
<proteinExistence type="predicted"/>
<keyword evidence="2" id="KW-1185">Reference proteome</keyword>
<dbReference type="InterPro" id="IPR020462">
    <property type="entry name" value="IL-11B_fish"/>
</dbReference>